<proteinExistence type="predicted"/>
<keyword evidence="2" id="KW-1185">Reference proteome</keyword>
<name>A0A3D9HN81_9PROT</name>
<dbReference type="Proteomes" id="UP000256845">
    <property type="component" value="Unassembled WGS sequence"/>
</dbReference>
<comment type="caution">
    <text evidence="1">The sequence shown here is derived from an EMBL/GenBank/DDBJ whole genome shotgun (WGS) entry which is preliminary data.</text>
</comment>
<sequence>MIRKINDECHGDLSINFFMGRKNNVAMVCEIDVLKNLRSAFWVL</sequence>
<accession>A0A3D9HN81</accession>
<evidence type="ECO:0000313" key="1">
    <source>
        <dbReference type="EMBL" id="RED50918.1"/>
    </source>
</evidence>
<gene>
    <name evidence="1" type="ORF">DFP90_104190</name>
</gene>
<organism evidence="1 2">
    <name type="scientific">Aestuariispira insulae</name>
    <dbReference type="NCBI Taxonomy" id="1461337"/>
    <lineage>
        <taxon>Bacteria</taxon>
        <taxon>Pseudomonadati</taxon>
        <taxon>Pseudomonadota</taxon>
        <taxon>Alphaproteobacteria</taxon>
        <taxon>Rhodospirillales</taxon>
        <taxon>Kiloniellaceae</taxon>
        <taxon>Aestuariispira</taxon>
    </lineage>
</organism>
<reference evidence="1 2" key="1">
    <citation type="submission" date="2018-07" db="EMBL/GenBank/DDBJ databases">
        <title>Genomic Encyclopedia of Type Strains, Phase III (KMG-III): the genomes of soil and plant-associated and newly described type strains.</title>
        <authorList>
            <person name="Whitman W."/>
        </authorList>
    </citation>
    <scope>NUCLEOTIDE SEQUENCE [LARGE SCALE GENOMIC DNA]</scope>
    <source>
        <strain evidence="1 2">CECT 8488</strain>
    </source>
</reference>
<evidence type="ECO:0000313" key="2">
    <source>
        <dbReference type="Proteomes" id="UP000256845"/>
    </source>
</evidence>
<protein>
    <submittedName>
        <fullName evidence="1">Uncharacterized protein</fullName>
    </submittedName>
</protein>
<dbReference type="AlphaFoldDB" id="A0A3D9HN81"/>
<dbReference type="EMBL" id="QRDW01000004">
    <property type="protein sequence ID" value="RED50918.1"/>
    <property type="molecule type" value="Genomic_DNA"/>
</dbReference>